<dbReference type="GO" id="GO:0044716">
    <property type="term" value="F:8-oxo-GDP phosphatase activity"/>
    <property type="evidence" value="ECO:0007669"/>
    <property type="project" value="TreeGrafter"/>
</dbReference>
<dbReference type="KEGG" id="pgb:H744_2c2750"/>
<comment type="cofactor">
    <cofactor evidence="1">
        <name>Mg(2+)</name>
        <dbReference type="ChEBI" id="CHEBI:18420"/>
    </cofactor>
</comment>
<evidence type="ECO:0000256" key="2">
    <source>
        <dbReference type="ARBA" id="ARBA00005582"/>
    </source>
</evidence>
<dbReference type="OrthoDB" id="9810648at2"/>
<feature type="domain" description="Nudix hydrolase" evidence="5">
    <location>
        <begin position="30"/>
        <end position="155"/>
    </location>
</feature>
<comment type="similarity">
    <text evidence="2">Belongs to the Nudix hydrolase family.</text>
</comment>
<evidence type="ECO:0000259" key="5">
    <source>
        <dbReference type="PROSITE" id="PS51462"/>
    </source>
</evidence>
<evidence type="ECO:0000256" key="3">
    <source>
        <dbReference type="ARBA" id="ARBA00022801"/>
    </source>
</evidence>
<dbReference type="CDD" id="cd03425">
    <property type="entry name" value="NUDIX_MutT_NudA_like"/>
    <property type="match status" value="1"/>
</dbReference>
<dbReference type="GO" id="GO:0046872">
    <property type="term" value="F:metal ion binding"/>
    <property type="evidence" value="ECO:0007669"/>
    <property type="project" value="UniProtKB-KW"/>
</dbReference>
<evidence type="ECO:0000313" key="7">
    <source>
        <dbReference type="Proteomes" id="UP000032303"/>
    </source>
</evidence>
<dbReference type="InterPro" id="IPR020476">
    <property type="entry name" value="Nudix_hydrolase"/>
</dbReference>
<keyword evidence="3 6" id="KW-0378">Hydrolase</keyword>
<dbReference type="GO" id="GO:0044715">
    <property type="term" value="F:8-oxo-dGDP phosphatase activity"/>
    <property type="evidence" value="ECO:0007669"/>
    <property type="project" value="TreeGrafter"/>
</dbReference>
<dbReference type="Gene3D" id="3.90.79.10">
    <property type="entry name" value="Nucleoside Triphosphate Pyrophosphohydrolase"/>
    <property type="match status" value="1"/>
</dbReference>
<dbReference type="GO" id="GO:0035539">
    <property type="term" value="F:8-oxo-7,8-dihydrodeoxyguanosine triphosphate pyrophosphatase activity"/>
    <property type="evidence" value="ECO:0007669"/>
    <property type="project" value="TreeGrafter"/>
</dbReference>
<dbReference type="InterPro" id="IPR000086">
    <property type="entry name" value="NUDIX_hydrolase_dom"/>
</dbReference>
<dbReference type="InterPro" id="IPR015797">
    <property type="entry name" value="NUDIX_hydrolase-like_dom_sf"/>
</dbReference>
<dbReference type="PRINTS" id="PR00502">
    <property type="entry name" value="NUDIXFAMILY"/>
</dbReference>
<proteinExistence type="inferred from homology"/>
<keyword evidence="4" id="KW-0460">Magnesium</keyword>
<reference evidence="6 7" key="1">
    <citation type="submission" date="2013-05" db="EMBL/GenBank/DDBJ databases">
        <title>Complete genome sequence of the lipase-producing bacterium Photobacterium gaetbulicola Gung47.</title>
        <authorList>
            <person name="Kim Y.-O."/>
        </authorList>
    </citation>
    <scope>NUCLEOTIDE SEQUENCE [LARGE SCALE GENOMIC DNA]</scope>
    <source>
        <strain evidence="6 7">Gung47</strain>
    </source>
</reference>
<dbReference type="PANTHER" id="PTHR47707">
    <property type="entry name" value="8-OXO-DGTP DIPHOSPHATASE"/>
    <property type="match status" value="1"/>
</dbReference>
<keyword evidence="7" id="KW-1185">Reference proteome</keyword>
<dbReference type="InterPro" id="IPR047127">
    <property type="entry name" value="MutT-like"/>
</dbReference>
<dbReference type="AlphaFoldDB" id="A0A0C5WWK2"/>
<gene>
    <name evidence="6" type="ORF">H744_2c2750</name>
</gene>
<name>A0A0C5WWK2_9GAMM</name>
<evidence type="ECO:0000256" key="1">
    <source>
        <dbReference type="ARBA" id="ARBA00001946"/>
    </source>
</evidence>
<sequence length="159" mass="17461">MTFALVAVARSSSSAVVSSVLAPTSNKQKPVILVVAGVIEKQGRFLLTQRFDHASQGGLWEFPGGKVEAGESEAQALERELYEELAIETTTGSFLADSVFDYGDKVIHLKGYLAHWVSGELVLHSHQDAKWVEQDEINRYSLCPADYPIVDALVRHSCQ</sequence>
<dbReference type="PATRIC" id="fig|658445.3.peg.4789"/>
<dbReference type="EMBL" id="CP005974">
    <property type="protein sequence ID" value="AJR09404.1"/>
    <property type="molecule type" value="Genomic_DNA"/>
</dbReference>
<dbReference type="Pfam" id="PF00293">
    <property type="entry name" value="NUDIX"/>
    <property type="match status" value="1"/>
</dbReference>
<accession>A0A0C5WWK2</accession>
<dbReference type="GO" id="GO:0008413">
    <property type="term" value="F:8-oxo-7,8-dihydroguanosine triphosphate pyrophosphatase activity"/>
    <property type="evidence" value="ECO:0007669"/>
    <property type="project" value="TreeGrafter"/>
</dbReference>
<dbReference type="HOGENOM" id="CLU_037162_19_1_6"/>
<dbReference type="GO" id="GO:0006281">
    <property type="term" value="P:DNA repair"/>
    <property type="evidence" value="ECO:0007669"/>
    <property type="project" value="UniProtKB-KW"/>
</dbReference>
<dbReference type="PANTHER" id="PTHR47707:SF2">
    <property type="entry name" value="CTP PYROPHOSPHOHYDROLASE"/>
    <property type="match status" value="1"/>
</dbReference>
<evidence type="ECO:0000256" key="4">
    <source>
        <dbReference type="ARBA" id="ARBA00022842"/>
    </source>
</evidence>
<protein>
    <submittedName>
        <fullName evidence="6">Putative pyrimidine (Deoxy)nucleoside triphosphate pyrophosphohydrolase</fullName>
    </submittedName>
</protein>
<dbReference type="SUPFAM" id="SSF55811">
    <property type="entry name" value="Nudix"/>
    <property type="match status" value="1"/>
</dbReference>
<dbReference type="PROSITE" id="PS51462">
    <property type="entry name" value="NUDIX"/>
    <property type="match status" value="1"/>
</dbReference>
<dbReference type="Proteomes" id="UP000032303">
    <property type="component" value="Chromosome 2"/>
</dbReference>
<evidence type="ECO:0000313" key="6">
    <source>
        <dbReference type="EMBL" id="AJR09404.1"/>
    </source>
</evidence>
<dbReference type="STRING" id="658445.H744_2c2750"/>
<organism evidence="6 7">
    <name type="scientific">Photobacterium gaetbulicola Gung47</name>
    <dbReference type="NCBI Taxonomy" id="658445"/>
    <lineage>
        <taxon>Bacteria</taxon>
        <taxon>Pseudomonadati</taxon>
        <taxon>Pseudomonadota</taxon>
        <taxon>Gammaproteobacteria</taxon>
        <taxon>Vibrionales</taxon>
        <taxon>Vibrionaceae</taxon>
        <taxon>Photobacterium</taxon>
    </lineage>
</organism>